<dbReference type="PANTHER" id="PTHR45845:SF3">
    <property type="entry name" value="PURATROPHIN-1-LIKE, ISOFORM A"/>
    <property type="match status" value="1"/>
</dbReference>
<keyword evidence="2" id="KW-1185">Reference proteome</keyword>
<accession>A0A6L2PA79</accession>
<dbReference type="InterPro" id="IPR052231">
    <property type="entry name" value="Rho_GEF_signaling-related"/>
</dbReference>
<dbReference type="EMBL" id="BLKM01000125">
    <property type="protein sequence ID" value="GFG29293.1"/>
    <property type="molecule type" value="Genomic_DNA"/>
</dbReference>
<gene>
    <name evidence="1" type="ORF">Cfor_02122</name>
</gene>
<dbReference type="OrthoDB" id="6152532at2759"/>
<sequence length="284" mass="31629">SGDVVAPRGWPLSLGSSGVILQLGELDPTLLRSRDSYLCVRGGRDLTVEVALVWKWEAVLSSRALFVTSPNCALETPVTLEMAAADEGQDLPGLLQILLVSVERAIERVPLDALAFPCPRCRDEDVLVEDTGVVCGCQCVCQQQNQVEKKDTSIQTSPMFEFVGSIPHIDSDEENDCAHEPLGRPLHVPRSLNTRRTIIVFLCSDCFIWMCVCFVHKWEFVSSSSLYGKGLHTARHDPSQDLQNSAFSIIDGLEQRYSIQDLVPFMQQVNELRLIEKWVSSWPA</sequence>
<dbReference type="InParanoid" id="A0A6L2PA79"/>
<feature type="non-terminal residue" evidence="1">
    <location>
        <position position="1"/>
    </location>
</feature>
<name>A0A6L2PA79_COPFO</name>
<evidence type="ECO:0000313" key="1">
    <source>
        <dbReference type="EMBL" id="GFG29293.1"/>
    </source>
</evidence>
<evidence type="ECO:0000313" key="2">
    <source>
        <dbReference type="Proteomes" id="UP000502823"/>
    </source>
</evidence>
<dbReference type="AlphaFoldDB" id="A0A6L2PA79"/>
<comment type="caution">
    <text evidence="1">The sequence shown here is derived from an EMBL/GenBank/DDBJ whole genome shotgun (WGS) entry which is preliminary data.</text>
</comment>
<protein>
    <submittedName>
        <fullName evidence="1">Uncharacterized protein</fullName>
    </submittedName>
</protein>
<organism evidence="1 2">
    <name type="scientific">Coptotermes formosanus</name>
    <name type="common">Formosan subterranean termite</name>
    <dbReference type="NCBI Taxonomy" id="36987"/>
    <lineage>
        <taxon>Eukaryota</taxon>
        <taxon>Metazoa</taxon>
        <taxon>Ecdysozoa</taxon>
        <taxon>Arthropoda</taxon>
        <taxon>Hexapoda</taxon>
        <taxon>Insecta</taxon>
        <taxon>Pterygota</taxon>
        <taxon>Neoptera</taxon>
        <taxon>Polyneoptera</taxon>
        <taxon>Dictyoptera</taxon>
        <taxon>Blattodea</taxon>
        <taxon>Blattoidea</taxon>
        <taxon>Termitoidae</taxon>
        <taxon>Rhinotermitidae</taxon>
        <taxon>Coptotermes</taxon>
    </lineage>
</organism>
<proteinExistence type="predicted"/>
<dbReference type="PANTHER" id="PTHR45845">
    <property type="entry name" value="RHO GUANINE NUCLEOTIDE EXCHANGE FACTOR-RELATED"/>
    <property type="match status" value="1"/>
</dbReference>
<dbReference type="Proteomes" id="UP000502823">
    <property type="component" value="Unassembled WGS sequence"/>
</dbReference>
<reference evidence="2" key="1">
    <citation type="submission" date="2020-01" db="EMBL/GenBank/DDBJ databases">
        <title>Draft genome sequence of the Termite Coptotermes fromosanus.</title>
        <authorList>
            <person name="Itakura S."/>
            <person name="Yosikawa Y."/>
            <person name="Umezawa K."/>
        </authorList>
    </citation>
    <scope>NUCLEOTIDE SEQUENCE [LARGE SCALE GENOMIC DNA]</scope>
</reference>